<comment type="catalytic activity">
    <reaction evidence="2">
        <text>2 GTP = 3',3'-c-di-GMP + 2 diphosphate</text>
        <dbReference type="Rhea" id="RHEA:24898"/>
        <dbReference type="ChEBI" id="CHEBI:33019"/>
        <dbReference type="ChEBI" id="CHEBI:37565"/>
        <dbReference type="ChEBI" id="CHEBI:58805"/>
        <dbReference type="EC" id="2.7.7.65"/>
    </reaction>
</comment>
<reference evidence="6" key="1">
    <citation type="submission" date="2022-04" db="EMBL/GenBank/DDBJ databases">
        <title>Lysobacter sp. CAU 1642 isolated from sea sand.</title>
        <authorList>
            <person name="Kim W."/>
        </authorList>
    </citation>
    <scope>NUCLEOTIDE SEQUENCE</scope>
    <source>
        <strain evidence="6">CAU 1642</strain>
    </source>
</reference>
<evidence type="ECO:0000256" key="1">
    <source>
        <dbReference type="ARBA" id="ARBA00012528"/>
    </source>
</evidence>
<protein>
    <recommendedName>
        <fullName evidence="1">diguanylate cyclase</fullName>
        <ecNumber evidence="1">2.7.7.65</ecNumber>
    </recommendedName>
</protein>
<dbReference type="InterPro" id="IPR015943">
    <property type="entry name" value="WD40/YVTN_repeat-like_dom_sf"/>
</dbReference>
<dbReference type="InterPro" id="IPR050469">
    <property type="entry name" value="Diguanylate_Cyclase"/>
</dbReference>
<dbReference type="SMART" id="SM00267">
    <property type="entry name" value="GGDEF"/>
    <property type="match status" value="1"/>
</dbReference>
<dbReference type="SUPFAM" id="SSF55073">
    <property type="entry name" value="Nucleotide cyclase"/>
    <property type="match status" value="1"/>
</dbReference>
<accession>A0ABT0GER5</accession>
<keyword evidence="4" id="KW-0732">Signal</keyword>
<proteinExistence type="predicted"/>
<dbReference type="EMBL" id="JALNMH010000003">
    <property type="protein sequence ID" value="MCK7593043.1"/>
    <property type="molecule type" value="Genomic_DNA"/>
</dbReference>
<name>A0ABT0GER5_9GAMM</name>
<feature type="signal peptide" evidence="4">
    <location>
        <begin position="1"/>
        <end position="24"/>
    </location>
</feature>
<evidence type="ECO:0000313" key="7">
    <source>
        <dbReference type="Proteomes" id="UP001431449"/>
    </source>
</evidence>
<evidence type="ECO:0000256" key="4">
    <source>
        <dbReference type="SAM" id="SignalP"/>
    </source>
</evidence>
<evidence type="ECO:0000256" key="2">
    <source>
        <dbReference type="ARBA" id="ARBA00034247"/>
    </source>
</evidence>
<dbReference type="PROSITE" id="PS50887">
    <property type="entry name" value="GGDEF"/>
    <property type="match status" value="1"/>
</dbReference>
<keyword evidence="7" id="KW-1185">Reference proteome</keyword>
<evidence type="ECO:0000313" key="6">
    <source>
        <dbReference type="EMBL" id="MCK7593043.1"/>
    </source>
</evidence>
<dbReference type="NCBIfam" id="TIGR00254">
    <property type="entry name" value="GGDEF"/>
    <property type="match status" value="1"/>
</dbReference>
<evidence type="ECO:0000256" key="3">
    <source>
        <dbReference type="SAM" id="Phobius"/>
    </source>
</evidence>
<dbReference type="GO" id="GO:0052621">
    <property type="term" value="F:diguanylate cyclase activity"/>
    <property type="evidence" value="ECO:0007669"/>
    <property type="project" value="UniProtKB-EC"/>
</dbReference>
<dbReference type="Proteomes" id="UP001431449">
    <property type="component" value="Unassembled WGS sequence"/>
</dbReference>
<dbReference type="Gene3D" id="2.130.10.10">
    <property type="entry name" value="YVTN repeat-like/Quinoprotein amine dehydrogenase"/>
    <property type="match status" value="3"/>
</dbReference>
<dbReference type="CDD" id="cd01949">
    <property type="entry name" value="GGDEF"/>
    <property type="match status" value="1"/>
</dbReference>
<keyword evidence="3" id="KW-0812">Transmembrane</keyword>
<keyword evidence="6" id="KW-0548">Nucleotidyltransferase</keyword>
<feature type="chain" id="PRO_5045287010" description="diguanylate cyclase" evidence="4">
    <location>
        <begin position="25"/>
        <end position="1010"/>
    </location>
</feature>
<gene>
    <name evidence="6" type="ORF">M0G41_05080</name>
</gene>
<dbReference type="InterPro" id="IPR043128">
    <property type="entry name" value="Rev_trsase/Diguanyl_cyclase"/>
</dbReference>
<dbReference type="RefSeq" id="WP_248205984.1">
    <property type="nucleotide sequence ID" value="NZ_JALNMH010000003.1"/>
</dbReference>
<dbReference type="Gene3D" id="3.30.70.270">
    <property type="match status" value="1"/>
</dbReference>
<dbReference type="PANTHER" id="PTHR45138">
    <property type="entry name" value="REGULATORY COMPONENTS OF SENSORY TRANSDUCTION SYSTEM"/>
    <property type="match status" value="1"/>
</dbReference>
<evidence type="ECO:0000259" key="5">
    <source>
        <dbReference type="PROSITE" id="PS50887"/>
    </source>
</evidence>
<dbReference type="PANTHER" id="PTHR45138:SF9">
    <property type="entry name" value="DIGUANYLATE CYCLASE DGCM-RELATED"/>
    <property type="match status" value="1"/>
</dbReference>
<dbReference type="SUPFAM" id="SSF63829">
    <property type="entry name" value="Calcium-dependent phosphotriesterase"/>
    <property type="match status" value="2"/>
</dbReference>
<dbReference type="Pfam" id="PF00990">
    <property type="entry name" value="GGDEF"/>
    <property type="match status" value="1"/>
</dbReference>
<comment type="caution">
    <text evidence="6">The sequence shown here is derived from an EMBL/GenBank/DDBJ whole genome shotgun (WGS) entry which is preliminary data.</text>
</comment>
<dbReference type="InterPro" id="IPR013783">
    <property type="entry name" value="Ig-like_fold"/>
</dbReference>
<feature type="transmembrane region" description="Helical" evidence="3">
    <location>
        <begin position="793"/>
        <end position="812"/>
    </location>
</feature>
<organism evidence="6 7">
    <name type="scientific">Pseudomarimonas salicorniae</name>
    <dbReference type="NCBI Taxonomy" id="2933270"/>
    <lineage>
        <taxon>Bacteria</taxon>
        <taxon>Pseudomonadati</taxon>
        <taxon>Pseudomonadota</taxon>
        <taxon>Gammaproteobacteria</taxon>
        <taxon>Lysobacterales</taxon>
        <taxon>Lysobacteraceae</taxon>
        <taxon>Pseudomarimonas</taxon>
    </lineage>
</organism>
<keyword evidence="3" id="KW-0472">Membrane</keyword>
<dbReference type="EC" id="2.7.7.65" evidence="1"/>
<keyword evidence="6" id="KW-0808">Transferase</keyword>
<dbReference type="InterPro" id="IPR000160">
    <property type="entry name" value="GGDEF_dom"/>
</dbReference>
<dbReference type="Gene3D" id="2.60.40.10">
    <property type="entry name" value="Immunoglobulins"/>
    <property type="match status" value="1"/>
</dbReference>
<keyword evidence="3" id="KW-1133">Transmembrane helix</keyword>
<feature type="domain" description="GGDEF" evidence="5">
    <location>
        <begin position="875"/>
        <end position="1010"/>
    </location>
</feature>
<dbReference type="InterPro" id="IPR029787">
    <property type="entry name" value="Nucleotide_cyclase"/>
</dbReference>
<sequence>MVMRRSARLVAWPACLLLAGVALAKGTRPLDVTDLGAPVFQVYGPEDGLSDEIWSTVGIDREGFVWAGSASGLARFDGYRFTPYELPGARSLVREMETAPDGSLWAIFEREGLARYEEATRSWSLSGHRRFAHRFAADVAASGERTLYVSQEYTAMRYGPKGWEPLEEHGEPLPGHTMGLAHTDTLFGEPRLWSARHDGSLWFRRRDQPQATWQRFKVAALTHAQYTDLVRTFDQGREELWLLTYGGGVLRISAEGERHYSVEAGELPSSAVYSGEATYDETGRRRLWLATRGGLVLIDERGTRVFNRSHGLPSDAVRGLRVQRDPGGEDLLWVATEAGLARLRIRESAWQTVSLLGSSENGIFGVLVEPDGQGGERLWLGSAREGLHLITQEGRRHFDAKALELEQLAVRGIWRVSDGHGGYTRLMGVGGGELFRIDEALRFTRLETPWPKSRAEAVTAAVSRRGDAGTEWWIGLLQGGAWRLREGRWTRMLAAEPGSQWATLGLAIEPTGDEDAVWLASGGGLMRWRGERMESIGDLLPPLRNMPFRHVAVIDTPRGRQVWASSLREGVHRLALDPEQPPRLLDASGVPEPPDPTVYSVTADSRGRVYVCTNNGVQQLTPLPAGGYAERVFHRRDGLVHDECNSNGQQVDAHDRFWVGTLGGLSVYDPSAQFDAAAGVAGPLRLTQAMAEGASLAAPASGALSVPAGNRALRIEFALLGGQRESETQYRSRLQPYETDFVPWSTEHGRSFGKLPPGDYTLEIQARNFAGVEAEPLRLSLEVAPLWWQRGSIQLVGFLLGALLLSGLVLAYHRDLLRRQRQLERAVDSRTQALSEANAQLVELSYLDPLTALPNRRRLMDTLDRALDRARRKHSPLGLILIDVDQFKRHNDRHGHLAGDGALRAVAKVLGTVKRERDLVARYGGEEFVCLMEDAPLVAVAQVAERMRARVEALPPRELGNDQEGITLSAGILSRVPSAEDTPESLLRDADTALYVAKKMGRNQVVEHGG</sequence>